<evidence type="ECO:0000256" key="1">
    <source>
        <dbReference type="ARBA" id="ARBA00022741"/>
    </source>
</evidence>
<dbReference type="PROSITE" id="PS50045">
    <property type="entry name" value="SIGMA54_INTERACT_4"/>
    <property type="match status" value="1"/>
</dbReference>
<organism evidence="4 5">
    <name type="scientific">Melghirimyces profundicolus</name>
    <dbReference type="NCBI Taxonomy" id="1242148"/>
    <lineage>
        <taxon>Bacteria</taxon>
        <taxon>Bacillati</taxon>
        <taxon>Bacillota</taxon>
        <taxon>Bacilli</taxon>
        <taxon>Bacillales</taxon>
        <taxon>Thermoactinomycetaceae</taxon>
        <taxon>Melghirimyces</taxon>
    </lineage>
</organism>
<dbReference type="OrthoDB" id="9771372at2"/>
<dbReference type="GO" id="GO:0005524">
    <property type="term" value="F:ATP binding"/>
    <property type="evidence" value="ECO:0007669"/>
    <property type="project" value="UniProtKB-KW"/>
</dbReference>
<dbReference type="Gene3D" id="3.40.50.300">
    <property type="entry name" value="P-loop containing nucleotide triphosphate hydrolases"/>
    <property type="match status" value="1"/>
</dbReference>
<dbReference type="PROSITE" id="PS00676">
    <property type="entry name" value="SIGMA54_INTERACT_2"/>
    <property type="match status" value="1"/>
</dbReference>
<protein>
    <submittedName>
        <fullName evidence="4">Sigma-54 interacting transcriptional regulator</fullName>
    </submittedName>
</protein>
<feature type="domain" description="Sigma-54 factor interaction" evidence="3">
    <location>
        <begin position="17"/>
        <end position="141"/>
    </location>
</feature>
<evidence type="ECO:0000313" key="5">
    <source>
        <dbReference type="Proteomes" id="UP000244240"/>
    </source>
</evidence>
<evidence type="ECO:0000313" key="4">
    <source>
        <dbReference type="EMBL" id="PTX61310.1"/>
    </source>
</evidence>
<dbReference type="InterPro" id="IPR027417">
    <property type="entry name" value="P-loop_NTPase"/>
</dbReference>
<dbReference type="Gene3D" id="1.10.8.60">
    <property type="match status" value="1"/>
</dbReference>
<dbReference type="RefSeq" id="WP_108022604.1">
    <property type="nucleotide sequence ID" value="NZ_QBKR01000007.1"/>
</dbReference>
<dbReference type="EMBL" id="QBKR01000007">
    <property type="protein sequence ID" value="PTX61310.1"/>
    <property type="molecule type" value="Genomic_DNA"/>
</dbReference>
<dbReference type="InterPro" id="IPR002078">
    <property type="entry name" value="Sigma_54_int"/>
</dbReference>
<sequence>MGGGTTKLPIIQMTLGFLGYGKGTFTGGLKEGKAGLFECADGGTLFLDEVGELPLPTQSMLLRVLQEKQLTRIGEQKLRRVDVRLIAATNKNLRKAVHEGTFRSDLYFRLNIISFTVPPLRERKEDILALSEHFMRQFEKKKIWRKPTSLHRKQSTDWNITIGLATCVN</sequence>
<dbReference type="PANTHER" id="PTHR32071">
    <property type="entry name" value="TRANSCRIPTIONAL REGULATORY PROTEIN"/>
    <property type="match status" value="1"/>
</dbReference>
<dbReference type="Proteomes" id="UP000244240">
    <property type="component" value="Unassembled WGS sequence"/>
</dbReference>
<evidence type="ECO:0000259" key="3">
    <source>
        <dbReference type="PROSITE" id="PS50045"/>
    </source>
</evidence>
<dbReference type="SUPFAM" id="SSF52540">
    <property type="entry name" value="P-loop containing nucleoside triphosphate hydrolases"/>
    <property type="match status" value="1"/>
</dbReference>
<name>A0A2T6BZ15_9BACL</name>
<dbReference type="InterPro" id="IPR025943">
    <property type="entry name" value="Sigma_54_int_dom_ATP-bd_2"/>
</dbReference>
<keyword evidence="5" id="KW-1185">Reference proteome</keyword>
<reference evidence="4 5" key="1">
    <citation type="submission" date="2018-04" db="EMBL/GenBank/DDBJ databases">
        <title>Genomic Encyclopedia of Archaeal and Bacterial Type Strains, Phase II (KMG-II): from individual species to whole genera.</title>
        <authorList>
            <person name="Goeker M."/>
        </authorList>
    </citation>
    <scope>NUCLEOTIDE SEQUENCE [LARGE SCALE GENOMIC DNA]</scope>
    <source>
        <strain evidence="4 5">DSM 45787</strain>
    </source>
</reference>
<dbReference type="CDD" id="cd00009">
    <property type="entry name" value="AAA"/>
    <property type="match status" value="1"/>
</dbReference>
<accession>A0A2T6BZ15</accession>
<keyword evidence="1" id="KW-0547">Nucleotide-binding</keyword>
<dbReference type="GO" id="GO:0006355">
    <property type="term" value="P:regulation of DNA-templated transcription"/>
    <property type="evidence" value="ECO:0007669"/>
    <property type="project" value="InterPro"/>
</dbReference>
<proteinExistence type="predicted"/>
<evidence type="ECO:0000256" key="2">
    <source>
        <dbReference type="ARBA" id="ARBA00022840"/>
    </source>
</evidence>
<gene>
    <name evidence="4" type="ORF">C8P63_107105</name>
</gene>
<dbReference type="AlphaFoldDB" id="A0A2T6BZ15"/>
<comment type="caution">
    <text evidence="4">The sequence shown here is derived from an EMBL/GenBank/DDBJ whole genome shotgun (WGS) entry which is preliminary data.</text>
</comment>
<keyword evidence="2" id="KW-0067">ATP-binding</keyword>
<dbReference type="Pfam" id="PF00158">
    <property type="entry name" value="Sigma54_activat"/>
    <property type="match status" value="1"/>
</dbReference>